<dbReference type="OrthoDB" id="2288692at2759"/>
<protein>
    <submittedName>
        <fullName evidence="1">Uncharacterized protein</fullName>
    </submittedName>
</protein>
<proteinExistence type="predicted"/>
<reference evidence="1 2" key="1">
    <citation type="journal article" date="2009" name="PLoS Genet.">
        <title>Genomic analysis of the basal lineage fungus Rhizopus oryzae reveals a whole-genome duplication.</title>
        <authorList>
            <person name="Ma L.-J."/>
            <person name="Ibrahim A.S."/>
            <person name="Skory C."/>
            <person name="Grabherr M.G."/>
            <person name="Burger G."/>
            <person name="Butler M."/>
            <person name="Elias M."/>
            <person name="Idnurm A."/>
            <person name="Lang B.F."/>
            <person name="Sone T."/>
            <person name="Abe A."/>
            <person name="Calvo S.E."/>
            <person name="Corrochano L.M."/>
            <person name="Engels R."/>
            <person name="Fu J."/>
            <person name="Hansberg W."/>
            <person name="Kim J.-M."/>
            <person name="Kodira C.D."/>
            <person name="Koehrsen M.J."/>
            <person name="Liu B."/>
            <person name="Miranda-Saavedra D."/>
            <person name="O'Leary S."/>
            <person name="Ortiz-Castellanos L."/>
            <person name="Poulter R."/>
            <person name="Rodriguez-Romero J."/>
            <person name="Ruiz-Herrera J."/>
            <person name="Shen Y.-Q."/>
            <person name="Zeng Q."/>
            <person name="Galagan J."/>
            <person name="Birren B.W."/>
            <person name="Cuomo C.A."/>
            <person name="Wickes B.L."/>
        </authorList>
    </citation>
    <scope>NUCLEOTIDE SEQUENCE [LARGE SCALE GENOMIC DNA]</scope>
    <source>
        <strain evidence="2">RA 99-880 / ATCC MYA-4621 / FGSC 9543 / NRRL 43880</strain>
    </source>
</reference>
<dbReference type="AlphaFoldDB" id="I1CMH8"/>
<evidence type="ECO:0000313" key="1">
    <source>
        <dbReference type="EMBL" id="EIE89658.1"/>
    </source>
</evidence>
<dbReference type="InParanoid" id="I1CMH8"/>
<dbReference type="Proteomes" id="UP000009138">
    <property type="component" value="Unassembled WGS sequence"/>
</dbReference>
<keyword evidence="2" id="KW-1185">Reference proteome</keyword>
<dbReference type="RefSeq" id="XP_067525054.1">
    <property type="nucleotide sequence ID" value="XM_067668953.1"/>
</dbReference>
<dbReference type="EMBL" id="CH476745">
    <property type="protein sequence ID" value="EIE89658.1"/>
    <property type="molecule type" value="Genomic_DNA"/>
</dbReference>
<organism evidence="1 2">
    <name type="scientific">Rhizopus delemar (strain RA 99-880 / ATCC MYA-4621 / FGSC 9543 / NRRL 43880)</name>
    <name type="common">Mucormycosis agent</name>
    <name type="synonym">Rhizopus arrhizus var. delemar</name>
    <dbReference type="NCBI Taxonomy" id="246409"/>
    <lineage>
        <taxon>Eukaryota</taxon>
        <taxon>Fungi</taxon>
        <taxon>Fungi incertae sedis</taxon>
        <taxon>Mucoromycota</taxon>
        <taxon>Mucoromycotina</taxon>
        <taxon>Mucoromycetes</taxon>
        <taxon>Mucorales</taxon>
        <taxon>Mucorineae</taxon>
        <taxon>Rhizopodaceae</taxon>
        <taxon>Rhizopus</taxon>
    </lineage>
</organism>
<evidence type="ECO:0000313" key="2">
    <source>
        <dbReference type="Proteomes" id="UP000009138"/>
    </source>
</evidence>
<sequence>MFVRVSATPSIIKKLGPYTKINSEIKRILDYNYCLNPQLLKLIPPLFNGTIIQDDGIALIILAAEIYSRSNNIYFHSESTECSMPDGNNHTSCSVYAKSDGRPEVQKLIIGSTSNLF</sequence>
<dbReference type="VEuPathDB" id="FungiDB:RO3G_14369"/>
<gene>
    <name evidence="1" type="ORF">RO3G_14369</name>
</gene>
<dbReference type="GeneID" id="93621334"/>
<name>I1CMH8_RHIO9</name>
<accession>I1CMH8</accession>